<feature type="transmembrane region" description="Helical" evidence="1">
    <location>
        <begin position="110"/>
        <end position="134"/>
    </location>
</feature>
<evidence type="ECO:0000256" key="1">
    <source>
        <dbReference type="SAM" id="Phobius"/>
    </source>
</evidence>
<keyword evidence="1" id="KW-0472">Membrane</keyword>
<sequence length="272" mass="30018">LMTAGTSGFSIIQGLSSTLDTVLPGAWNPGPPRSQPWSAFGPIEWFIFVAWFEVEPILLWLRQDPEVARLADISLLGLHWPPTLLTQINCEPHCGTSVPLQLRRYFQSQVGLFTVPTRIIMIVAPLNALLNWLLVFGPEPIRFGYIGAPIVTAGMNLSFNMVSLLSVGYGIVFLPEWTRARGIHPMCRRNFQNLGILFHFGMAGVGLSVSFLCSSALTALPCSSNGVGVVSDFPIFYPQVGVGYPSSIVYTHPLNHRCRTHSTRRLPVCLRI</sequence>
<name>A0AAD6ZVH4_9AGAR</name>
<reference evidence="2" key="1">
    <citation type="submission" date="2023-03" db="EMBL/GenBank/DDBJ databases">
        <title>Massive genome expansion in bonnet fungi (Mycena s.s.) driven by repeated elements and novel gene families across ecological guilds.</title>
        <authorList>
            <consortium name="Lawrence Berkeley National Laboratory"/>
            <person name="Harder C.B."/>
            <person name="Miyauchi S."/>
            <person name="Viragh M."/>
            <person name="Kuo A."/>
            <person name="Thoen E."/>
            <person name="Andreopoulos B."/>
            <person name="Lu D."/>
            <person name="Skrede I."/>
            <person name="Drula E."/>
            <person name="Henrissat B."/>
            <person name="Morin E."/>
            <person name="Kohler A."/>
            <person name="Barry K."/>
            <person name="LaButti K."/>
            <person name="Morin E."/>
            <person name="Salamov A."/>
            <person name="Lipzen A."/>
            <person name="Mereny Z."/>
            <person name="Hegedus B."/>
            <person name="Baldrian P."/>
            <person name="Stursova M."/>
            <person name="Weitz H."/>
            <person name="Taylor A."/>
            <person name="Grigoriev I.V."/>
            <person name="Nagy L.G."/>
            <person name="Martin F."/>
            <person name="Kauserud H."/>
        </authorList>
    </citation>
    <scope>NUCLEOTIDE SEQUENCE</scope>
    <source>
        <strain evidence="2">CBHHK002</strain>
    </source>
</reference>
<keyword evidence="3" id="KW-1185">Reference proteome</keyword>
<comment type="caution">
    <text evidence="2">The sequence shown here is derived from an EMBL/GenBank/DDBJ whole genome shotgun (WGS) entry which is preliminary data.</text>
</comment>
<dbReference type="EMBL" id="JARIHO010000027">
    <property type="protein sequence ID" value="KAJ7339853.1"/>
    <property type="molecule type" value="Genomic_DNA"/>
</dbReference>
<keyword evidence="1" id="KW-0812">Transmembrane</keyword>
<dbReference type="AlphaFoldDB" id="A0AAD6ZVH4"/>
<protein>
    <submittedName>
        <fullName evidence="2">Uncharacterized protein</fullName>
    </submittedName>
</protein>
<evidence type="ECO:0000313" key="3">
    <source>
        <dbReference type="Proteomes" id="UP001218218"/>
    </source>
</evidence>
<gene>
    <name evidence="2" type="ORF">DFH08DRAFT_704876</name>
</gene>
<proteinExistence type="predicted"/>
<feature type="transmembrane region" description="Helical" evidence="1">
    <location>
        <begin position="194"/>
        <end position="217"/>
    </location>
</feature>
<organism evidence="2 3">
    <name type="scientific">Mycena albidolilacea</name>
    <dbReference type="NCBI Taxonomy" id="1033008"/>
    <lineage>
        <taxon>Eukaryota</taxon>
        <taxon>Fungi</taxon>
        <taxon>Dikarya</taxon>
        <taxon>Basidiomycota</taxon>
        <taxon>Agaricomycotina</taxon>
        <taxon>Agaricomycetes</taxon>
        <taxon>Agaricomycetidae</taxon>
        <taxon>Agaricales</taxon>
        <taxon>Marasmiineae</taxon>
        <taxon>Mycenaceae</taxon>
        <taxon>Mycena</taxon>
    </lineage>
</organism>
<evidence type="ECO:0000313" key="2">
    <source>
        <dbReference type="EMBL" id="KAJ7339853.1"/>
    </source>
</evidence>
<dbReference type="Proteomes" id="UP001218218">
    <property type="component" value="Unassembled WGS sequence"/>
</dbReference>
<feature type="transmembrane region" description="Helical" evidence="1">
    <location>
        <begin position="146"/>
        <end position="174"/>
    </location>
</feature>
<keyword evidence="1" id="KW-1133">Transmembrane helix</keyword>
<accession>A0AAD6ZVH4</accession>
<feature type="non-terminal residue" evidence="2">
    <location>
        <position position="1"/>
    </location>
</feature>